<comment type="caution">
    <text evidence="1">The sequence shown here is derived from an EMBL/GenBank/DDBJ whole genome shotgun (WGS) entry which is preliminary data.</text>
</comment>
<evidence type="ECO:0000313" key="2">
    <source>
        <dbReference type="Proteomes" id="UP000233786"/>
    </source>
</evidence>
<reference evidence="1" key="1">
    <citation type="submission" date="2017-12" db="EMBL/GenBank/DDBJ databases">
        <title>Sequencing the genomes of 1000 Actinobacteria strains.</title>
        <authorList>
            <person name="Klenk H.-P."/>
        </authorList>
    </citation>
    <scope>NUCLEOTIDE SEQUENCE [LARGE SCALE GENOMIC DNA]</scope>
    <source>
        <strain evidence="1">DSM 44228</strain>
    </source>
</reference>
<dbReference type="AlphaFoldDB" id="A0A2N3XXP8"/>
<sequence>MTAANPPFPEEQAAKIIEYAEKTGQDVIVRIVNEVRDWLGHPEAVLGIARLWSPTAKAELLQADETVTNARTAIAASWTGAASEAYIAYLDHVVKVMQDTAGLFDRFSKKLLDMRDHITEAYKIAIGLIGNTAAEVISLTGGLIARIHETIFDVADEVLQALANFVRQMTSTAERVVQVMADFRRSGVEIAQVAADLKIPEPLPAAASEPSDWKVRPK</sequence>
<evidence type="ECO:0000313" key="1">
    <source>
        <dbReference type="EMBL" id="PKW15401.1"/>
    </source>
</evidence>
<dbReference type="STRING" id="994479.GCA_000194155_02340"/>
<name>A0A2N3XXP8_SACSN</name>
<dbReference type="EMBL" id="PJNB01000001">
    <property type="protein sequence ID" value="PKW15401.1"/>
    <property type="molecule type" value="Genomic_DNA"/>
</dbReference>
<organism evidence="1 2">
    <name type="scientific">Saccharopolyspora spinosa</name>
    <dbReference type="NCBI Taxonomy" id="60894"/>
    <lineage>
        <taxon>Bacteria</taxon>
        <taxon>Bacillati</taxon>
        <taxon>Actinomycetota</taxon>
        <taxon>Actinomycetes</taxon>
        <taxon>Pseudonocardiales</taxon>
        <taxon>Pseudonocardiaceae</taxon>
        <taxon>Saccharopolyspora</taxon>
    </lineage>
</organism>
<dbReference type="Proteomes" id="UP000233786">
    <property type="component" value="Unassembled WGS sequence"/>
</dbReference>
<protein>
    <submittedName>
        <fullName evidence="1">Uncharacterized protein</fullName>
    </submittedName>
</protein>
<keyword evidence="2" id="KW-1185">Reference proteome</keyword>
<proteinExistence type="predicted"/>
<dbReference type="OrthoDB" id="3688144at2"/>
<dbReference type="RefSeq" id="WP_010694790.1">
    <property type="nucleotide sequence ID" value="NZ_CP061007.1"/>
</dbReference>
<gene>
    <name evidence="1" type="ORF">A8926_3101</name>
</gene>
<accession>A0A2N3XXP8</accession>